<dbReference type="Proteomes" id="UP001479436">
    <property type="component" value="Unassembled WGS sequence"/>
</dbReference>
<sequence>MLPTHRANTSSVNGRNRKQIPVQTFSQRKQSSRMLDRVFNFKEMDFSSALRQMIYLCISPQRVYRSIYQHKQTTNRWARQDPAFIILLAGFLSVSGVAYGISYGRSFTAVFILILRMVCVDFILAGLCVSILCRLFANRFLKHQSIYAVDQSIEWSYAFDIHCNSFLPIFLILYVLQFFFLSILSTDSWISLFIGNLMYLVAFSYYNYLTFLGYKALPFLAHTEIFLYPLPILISLFVLSLFGFNLSLHVIPWYFHTT</sequence>
<keyword evidence="4 6" id="KW-1133">Transmembrane helix</keyword>
<evidence type="ECO:0000256" key="4">
    <source>
        <dbReference type="ARBA" id="ARBA00022989"/>
    </source>
</evidence>
<gene>
    <name evidence="7" type="ORF">K7432_002808</name>
</gene>
<evidence type="ECO:0008006" key="9">
    <source>
        <dbReference type="Google" id="ProtNLM"/>
    </source>
</evidence>
<keyword evidence="5 6" id="KW-0472">Membrane</keyword>
<evidence type="ECO:0000256" key="1">
    <source>
        <dbReference type="ARBA" id="ARBA00004141"/>
    </source>
</evidence>
<dbReference type="EMBL" id="JASJQH010006954">
    <property type="protein sequence ID" value="KAK9722272.1"/>
    <property type="molecule type" value="Genomic_DNA"/>
</dbReference>
<evidence type="ECO:0000313" key="7">
    <source>
        <dbReference type="EMBL" id="KAK9722272.1"/>
    </source>
</evidence>
<protein>
    <recommendedName>
        <fullName evidence="9">UNC-50-like protein</fullName>
    </recommendedName>
</protein>
<evidence type="ECO:0000256" key="3">
    <source>
        <dbReference type="ARBA" id="ARBA00022692"/>
    </source>
</evidence>
<comment type="similarity">
    <text evidence="2">Belongs to the unc-50 family.</text>
</comment>
<evidence type="ECO:0000256" key="6">
    <source>
        <dbReference type="SAM" id="Phobius"/>
    </source>
</evidence>
<dbReference type="PANTHER" id="PTHR12841:SF6">
    <property type="entry name" value="PROTEIN UNC-50 HOMOLOG"/>
    <property type="match status" value="1"/>
</dbReference>
<keyword evidence="3 6" id="KW-0812">Transmembrane</keyword>
<reference evidence="7 8" key="1">
    <citation type="submission" date="2023-04" db="EMBL/GenBank/DDBJ databases">
        <title>Genome of Basidiobolus ranarum AG-B5.</title>
        <authorList>
            <person name="Stajich J.E."/>
            <person name="Carter-House D."/>
            <person name="Gryganskyi A."/>
        </authorList>
    </citation>
    <scope>NUCLEOTIDE SEQUENCE [LARGE SCALE GENOMIC DNA]</scope>
    <source>
        <strain evidence="7 8">AG-B5</strain>
    </source>
</reference>
<evidence type="ECO:0000256" key="2">
    <source>
        <dbReference type="ARBA" id="ARBA00006293"/>
    </source>
</evidence>
<evidence type="ECO:0000256" key="5">
    <source>
        <dbReference type="ARBA" id="ARBA00023136"/>
    </source>
</evidence>
<dbReference type="InterPro" id="IPR007881">
    <property type="entry name" value="UNC-50"/>
</dbReference>
<evidence type="ECO:0000313" key="8">
    <source>
        <dbReference type="Proteomes" id="UP001479436"/>
    </source>
</evidence>
<feature type="transmembrane region" description="Helical" evidence="6">
    <location>
        <begin position="83"/>
        <end position="101"/>
    </location>
</feature>
<comment type="subcellular location">
    <subcellularLocation>
        <location evidence="1">Membrane</location>
        <topology evidence="1">Multi-pass membrane protein</topology>
    </subcellularLocation>
</comment>
<name>A0ABR2W7K7_9FUNG</name>
<dbReference type="Pfam" id="PF05216">
    <property type="entry name" value="UNC-50"/>
    <property type="match status" value="1"/>
</dbReference>
<feature type="transmembrane region" description="Helical" evidence="6">
    <location>
        <begin position="166"/>
        <end position="184"/>
    </location>
</feature>
<organism evidence="7 8">
    <name type="scientific">Basidiobolus ranarum</name>
    <dbReference type="NCBI Taxonomy" id="34480"/>
    <lineage>
        <taxon>Eukaryota</taxon>
        <taxon>Fungi</taxon>
        <taxon>Fungi incertae sedis</taxon>
        <taxon>Zoopagomycota</taxon>
        <taxon>Entomophthoromycotina</taxon>
        <taxon>Basidiobolomycetes</taxon>
        <taxon>Basidiobolales</taxon>
        <taxon>Basidiobolaceae</taxon>
        <taxon>Basidiobolus</taxon>
    </lineage>
</organism>
<feature type="transmembrane region" description="Helical" evidence="6">
    <location>
        <begin position="226"/>
        <end position="255"/>
    </location>
</feature>
<feature type="transmembrane region" description="Helical" evidence="6">
    <location>
        <begin position="107"/>
        <end position="137"/>
    </location>
</feature>
<proteinExistence type="inferred from homology"/>
<comment type="caution">
    <text evidence="7">The sequence shown here is derived from an EMBL/GenBank/DDBJ whole genome shotgun (WGS) entry which is preliminary data.</text>
</comment>
<feature type="transmembrane region" description="Helical" evidence="6">
    <location>
        <begin position="190"/>
        <end position="214"/>
    </location>
</feature>
<dbReference type="PANTHER" id="PTHR12841">
    <property type="entry name" value="PROTEIN UNC-50 HOMOLOG"/>
    <property type="match status" value="1"/>
</dbReference>
<accession>A0ABR2W7K7</accession>
<keyword evidence="8" id="KW-1185">Reference proteome</keyword>